<dbReference type="Proteomes" id="UP001345691">
    <property type="component" value="Unassembled WGS sequence"/>
</dbReference>
<sequence length="385" mass="42688">MADNTSAEDHCSNTADEYEVSEEGGWNESEYSWHSAASHHVSDNSLSADEDDVTYSVDAGDDEMNEVINAFGFAPRVGHALSSGPHPAEISGPSMNPDLQLLNIPVEVRRLIWQYSMTKIWGDVRVSFTMLAGDDKDYDQGYGELRKGMSVGLALGRNNPVALLYVSRKVYQEAVPCLYGENRFVSFNVRGFQHRFINDPEYGIGPTHAAMIKKVSFGIPEPVKQDPGEYLQGFVDFMSNSLAGLEHAELSVKYESYYVDPPSSNQRVCWSQERRALLHTVAWLAKSHPKLTQAVWCSTSGGCLETFWHGTKMVVRFAVYIVPAGKDLNGSGVNQVLDVDGKKVHTKDIVLDCAKIRETSWDDLFDLGPADFELVNSGSLEVTLM</sequence>
<organism evidence="2 3">
    <name type="scientific">Exophiala sideris</name>
    <dbReference type="NCBI Taxonomy" id="1016849"/>
    <lineage>
        <taxon>Eukaryota</taxon>
        <taxon>Fungi</taxon>
        <taxon>Dikarya</taxon>
        <taxon>Ascomycota</taxon>
        <taxon>Pezizomycotina</taxon>
        <taxon>Eurotiomycetes</taxon>
        <taxon>Chaetothyriomycetidae</taxon>
        <taxon>Chaetothyriales</taxon>
        <taxon>Herpotrichiellaceae</taxon>
        <taxon>Exophiala</taxon>
    </lineage>
</organism>
<gene>
    <name evidence="2" type="ORF">LTR69_000113</name>
</gene>
<reference evidence="2 3" key="1">
    <citation type="submission" date="2023-08" db="EMBL/GenBank/DDBJ databases">
        <title>Black Yeasts Isolated from many extreme environments.</title>
        <authorList>
            <person name="Coleine C."/>
            <person name="Stajich J.E."/>
            <person name="Selbmann L."/>
        </authorList>
    </citation>
    <scope>NUCLEOTIDE SEQUENCE [LARGE SCALE GENOMIC DNA]</scope>
    <source>
        <strain evidence="2 3">CCFEE 6328</strain>
    </source>
</reference>
<comment type="caution">
    <text evidence="2">The sequence shown here is derived from an EMBL/GenBank/DDBJ whole genome shotgun (WGS) entry which is preliminary data.</text>
</comment>
<proteinExistence type="predicted"/>
<evidence type="ECO:0000256" key="1">
    <source>
        <dbReference type="SAM" id="MobiDB-lite"/>
    </source>
</evidence>
<keyword evidence="3" id="KW-1185">Reference proteome</keyword>
<protein>
    <submittedName>
        <fullName evidence="2">Uncharacterized protein</fullName>
    </submittedName>
</protein>
<evidence type="ECO:0000313" key="3">
    <source>
        <dbReference type="Proteomes" id="UP001345691"/>
    </source>
</evidence>
<accession>A0ABR0JRP5</accession>
<evidence type="ECO:0000313" key="2">
    <source>
        <dbReference type="EMBL" id="KAK5067996.1"/>
    </source>
</evidence>
<feature type="region of interest" description="Disordered" evidence="1">
    <location>
        <begin position="1"/>
        <end position="26"/>
    </location>
</feature>
<dbReference type="EMBL" id="JAVRRF010000001">
    <property type="protein sequence ID" value="KAK5067996.1"/>
    <property type="molecule type" value="Genomic_DNA"/>
</dbReference>
<name>A0ABR0JRP5_9EURO</name>